<name>A0A8G2E6U4_RAOPL</name>
<feature type="compositionally biased region" description="Basic and acidic residues" evidence="1">
    <location>
        <begin position="217"/>
        <end position="226"/>
    </location>
</feature>
<accession>A0A8G2E6U4</accession>
<feature type="compositionally biased region" description="Basic residues" evidence="1">
    <location>
        <begin position="227"/>
        <end position="237"/>
    </location>
</feature>
<organism evidence="2 3">
    <name type="scientific">Raoultella planticola</name>
    <name type="common">Klebsiella planticola</name>
    <dbReference type="NCBI Taxonomy" id="575"/>
    <lineage>
        <taxon>Bacteria</taxon>
        <taxon>Pseudomonadati</taxon>
        <taxon>Pseudomonadota</taxon>
        <taxon>Gammaproteobacteria</taxon>
        <taxon>Enterobacterales</taxon>
        <taxon>Enterobacteriaceae</taxon>
        <taxon>Klebsiella/Raoultella group</taxon>
        <taxon>Raoultella</taxon>
    </lineage>
</organism>
<evidence type="ECO:0000313" key="3">
    <source>
        <dbReference type="Proteomes" id="UP000078124"/>
    </source>
</evidence>
<dbReference type="EMBL" id="FLAC01000002">
    <property type="protein sequence ID" value="SAP62439.1"/>
    <property type="molecule type" value="Genomic_DNA"/>
</dbReference>
<sequence>MPRLALCLPDLPFPQPFTGNNRRRGTQRVPRQVNQRGDGKSNKVAGDNVGPHPGNKHLRQQFTAVEQHRLDARRDANAHHFPDNRQVERLEVAFQRDTQRRVKTNCQHPDYRHGTNIAGDGEPETGTDKPETRPGKNAVDQDAADNNVEDVHPAIDQQRDFGVPRPAQCAAANQRNGRRRVAQYRQLQIGQRHGLHLRRGIAGNKINDLAAKCMDRDRQQNREQRHNRQRLSCRRPRPPPVAFAEAKGDHYGRTEINGGEERHNHHIKTVGQPHPGHCLFSQPADEERTQYAHQQNAGVFEEYRHRKRADFTPVKYTITFTLFEPGSASEDLAYCGGDVQRRP</sequence>
<reference evidence="2 3" key="1">
    <citation type="submission" date="2016-05" db="EMBL/GenBank/DDBJ databases">
        <authorList>
            <consortium name="Pathogen Informatics"/>
        </authorList>
    </citation>
    <scope>NUCLEOTIDE SEQUENCE [LARGE SCALE GENOMIC DNA]</scope>
    <source>
        <strain evidence="2 3">2880STDY5682802</strain>
    </source>
</reference>
<proteinExistence type="predicted"/>
<feature type="region of interest" description="Disordered" evidence="1">
    <location>
        <begin position="14"/>
        <end position="56"/>
    </location>
</feature>
<feature type="region of interest" description="Disordered" evidence="1">
    <location>
        <begin position="217"/>
        <end position="239"/>
    </location>
</feature>
<dbReference type="AlphaFoldDB" id="A0A8G2E6U4"/>
<feature type="region of interest" description="Disordered" evidence="1">
    <location>
        <begin position="106"/>
        <end position="179"/>
    </location>
</feature>
<dbReference type="Proteomes" id="UP000078124">
    <property type="component" value="Unassembled WGS sequence"/>
</dbReference>
<evidence type="ECO:0000313" key="2">
    <source>
        <dbReference type="EMBL" id="SAP62439.1"/>
    </source>
</evidence>
<feature type="compositionally biased region" description="Basic and acidic residues" evidence="1">
    <location>
        <begin position="149"/>
        <end position="159"/>
    </location>
</feature>
<comment type="caution">
    <text evidence="2">The sequence shown here is derived from an EMBL/GenBank/DDBJ whole genome shotgun (WGS) entry which is preliminary data.</text>
</comment>
<evidence type="ECO:0000256" key="1">
    <source>
        <dbReference type="SAM" id="MobiDB-lite"/>
    </source>
</evidence>
<protein>
    <submittedName>
        <fullName evidence="2">Uncharacterized protein</fullName>
    </submittedName>
</protein>
<gene>
    <name evidence="2" type="ORF">SAMEA2273876_00850</name>
</gene>